<feature type="compositionally biased region" description="Polar residues" evidence="1">
    <location>
        <begin position="537"/>
        <end position="552"/>
    </location>
</feature>
<gene>
    <name evidence="2" type="ORF">MPH_10626</name>
</gene>
<accession>K2S689</accession>
<organism evidence="2 3">
    <name type="scientific">Macrophomina phaseolina (strain MS6)</name>
    <name type="common">Charcoal rot fungus</name>
    <dbReference type="NCBI Taxonomy" id="1126212"/>
    <lineage>
        <taxon>Eukaryota</taxon>
        <taxon>Fungi</taxon>
        <taxon>Dikarya</taxon>
        <taxon>Ascomycota</taxon>
        <taxon>Pezizomycotina</taxon>
        <taxon>Dothideomycetes</taxon>
        <taxon>Dothideomycetes incertae sedis</taxon>
        <taxon>Botryosphaeriales</taxon>
        <taxon>Botryosphaeriaceae</taxon>
        <taxon>Macrophomina</taxon>
    </lineage>
</organism>
<evidence type="ECO:0000256" key="1">
    <source>
        <dbReference type="SAM" id="MobiDB-lite"/>
    </source>
</evidence>
<dbReference type="VEuPathDB" id="FungiDB:MPH_10626"/>
<dbReference type="EMBL" id="AHHD01000454">
    <property type="protein sequence ID" value="EKG12245.1"/>
    <property type="molecule type" value="Genomic_DNA"/>
</dbReference>
<dbReference type="Proteomes" id="UP000007129">
    <property type="component" value="Unassembled WGS sequence"/>
</dbReference>
<dbReference type="HOGENOM" id="CLU_460094_0_0_1"/>
<protein>
    <submittedName>
        <fullName evidence="2">Uncharacterized protein</fullName>
    </submittedName>
</protein>
<sequence length="593" mass="67805">MLRSSTPSAAALPKHFAKKSSRHNFNFSYNPPIKFVLVHSNGENLCRCTMHTIVGMATDRNATVGSPSASREIRRTRNNRPTFEMPFPAPRLLELWNRALIHKPERLIKWIESAEVQEILLAWSWVFYSQQRTFQAELYESSVLAERQSKNGKQDLWVIVRDELVKKFGQRKPRELEKLSKYRTEQLLNDGDSNWEDIWELTSAKLIVAGSNKNGEGKPFWDIDFARKTSCQVTLELLMAIINEMDHASKEPPETNSYYFRQLLNMSPSVRVEHIGNVYFCGVSLFKFRSCNFTQFWTENLRTNARNCLGLLKSNRVNWIIAGFIDQVDLDDTTQEFIAREFRWRDVRHELSKSVHEFCEITPDNTLYFSPDDENYRKLETWTPPWITAAVGLVNEGVPYMALNGALPSETDAIVQSCLELLHEVFDDITQVPDGYWHGIYGTHYPFHTAELDRKIAAWRSRYSVSDEAEICSEATEAGSQPDSQTSMEAQSQEHQSGSALYHEGSRTSGTPALSPAPSDVIRDGDAVDSVLDVSNQATEPNRPSSTPSSPGINVAPLNDRARYNAYFAERARRRRFRISSEGGRTPEREWIN</sequence>
<feature type="compositionally biased region" description="Polar residues" evidence="1">
    <location>
        <begin position="478"/>
        <end position="499"/>
    </location>
</feature>
<feature type="region of interest" description="Disordered" evidence="1">
    <location>
        <begin position="537"/>
        <end position="558"/>
    </location>
</feature>
<reference evidence="2 3" key="1">
    <citation type="journal article" date="2012" name="BMC Genomics">
        <title>Tools to kill: Genome of one of the most destructive plant pathogenic fungi Macrophomina phaseolina.</title>
        <authorList>
            <person name="Islam M.S."/>
            <person name="Haque M.S."/>
            <person name="Islam M.M."/>
            <person name="Emdad E.M."/>
            <person name="Halim A."/>
            <person name="Hossen Q.M.M."/>
            <person name="Hossain M.Z."/>
            <person name="Ahmed B."/>
            <person name="Rahim S."/>
            <person name="Rahman M.S."/>
            <person name="Alam M.M."/>
            <person name="Hou S."/>
            <person name="Wan X."/>
            <person name="Saito J.A."/>
            <person name="Alam M."/>
        </authorList>
    </citation>
    <scope>NUCLEOTIDE SEQUENCE [LARGE SCALE GENOMIC DNA]</scope>
    <source>
        <strain evidence="2 3">MS6</strain>
    </source>
</reference>
<dbReference type="InParanoid" id="K2S689"/>
<feature type="region of interest" description="Disordered" evidence="1">
    <location>
        <begin position="473"/>
        <end position="523"/>
    </location>
</feature>
<dbReference type="AlphaFoldDB" id="K2S689"/>
<evidence type="ECO:0000313" key="2">
    <source>
        <dbReference type="EMBL" id="EKG12245.1"/>
    </source>
</evidence>
<evidence type="ECO:0000313" key="3">
    <source>
        <dbReference type="Proteomes" id="UP000007129"/>
    </source>
</evidence>
<name>K2S689_MACPH</name>
<comment type="caution">
    <text evidence="2">The sequence shown here is derived from an EMBL/GenBank/DDBJ whole genome shotgun (WGS) entry which is preliminary data.</text>
</comment>
<proteinExistence type="predicted"/>